<evidence type="ECO:0000313" key="6">
    <source>
        <dbReference type="EMBL" id="PWJ31825.1"/>
    </source>
</evidence>
<dbReference type="SUPFAM" id="SSF46785">
    <property type="entry name" value="Winged helix' DNA-binding domain"/>
    <property type="match status" value="1"/>
</dbReference>
<evidence type="ECO:0000313" key="7">
    <source>
        <dbReference type="Proteomes" id="UP000245845"/>
    </source>
</evidence>
<dbReference type="SMART" id="SM00345">
    <property type="entry name" value="HTH_GNTR"/>
    <property type="match status" value="1"/>
</dbReference>
<dbReference type="Gene3D" id="1.10.10.10">
    <property type="entry name" value="Winged helix-like DNA-binding domain superfamily/Winged helix DNA-binding domain"/>
    <property type="match status" value="1"/>
</dbReference>
<dbReference type="GO" id="GO:0003700">
    <property type="term" value="F:DNA-binding transcription factor activity"/>
    <property type="evidence" value="ECO:0007669"/>
    <property type="project" value="InterPro"/>
</dbReference>
<dbReference type="PANTHER" id="PTHR38445">
    <property type="entry name" value="HTH-TYPE TRANSCRIPTIONAL REPRESSOR YTRA"/>
    <property type="match status" value="1"/>
</dbReference>
<protein>
    <submittedName>
        <fullName evidence="6">GntR family transcriptional regulator</fullName>
    </submittedName>
</protein>
<dbReference type="OrthoDB" id="9801546at2"/>
<dbReference type="EMBL" id="QGDL01000001">
    <property type="protein sequence ID" value="PWJ31825.1"/>
    <property type="molecule type" value="Genomic_DNA"/>
</dbReference>
<name>A0A2Y9BDL5_9FIRM</name>
<evidence type="ECO:0000256" key="3">
    <source>
        <dbReference type="ARBA" id="ARBA00023163"/>
    </source>
</evidence>
<dbReference type="RefSeq" id="WP_109729221.1">
    <property type="nucleotide sequence ID" value="NZ_BAAACK010000007.1"/>
</dbReference>
<dbReference type="CDD" id="cd07377">
    <property type="entry name" value="WHTH_GntR"/>
    <property type="match status" value="1"/>
</dbReference>
<evidence type="ECO:0000259" key="5">
    <source>
        <dbReference type="PROSITE" id="PS50949"/>
    </source>
</evidence>
<feature type="domain" description="HTH gntR-type" evidence="5">
    <location>
        <begin position="11"/>
        <end position="79"/>
    </location>
</feature>
<evidence type="ECO:0000256" key="2">
    <source>
        <dbReference type="ARBA" id="ARBA00023125"/>
    </source>
</evidence>
<comment type="caution">
    <text evidence="6">The sequence shown here is derived from an EMBL/GenBank/DDBJ whole genome shotgun (WGS) entry which is preliminary data.</text>
</comment>
<accession>A0A2Y9BDL5</accession>
<dbReference type="Pfam" id="PF00392">
    <property type="entry name" value="GntR"/>
    <property type="match status" value="1"/>
</dbReference>
<reference evidence="6 7" key="1">
    <citation type="submission" date="2018-05" db="EMBL/GenBank/DDBJ databases">
        <title>The Hungate 1000. A catalogue of reference genomes from the rumen microbiome.</title>
        <authorList>
            <person name="Kelly W."/>
        </authorList>
    </citation>
    <scope>NUCLEOTIDE SEQUENCE [LARGE SCALE GENOMIC DNA]</scope>
    <source>
        <strain evidence="6 7">NLAE-zl-C242</strain>
    </source>
</reference>
<keyword evidence="1" id="KW-0805">Transcription regulation</keyword>
<gene>
    <name evidence="6" type="ORF">A8806_101112</name>
</gene>
<dbReference type="GO" id="GO:0003677">
    <property type="term" value="F:DNA binding"/>
    <property type="evidence" value="ECO:0007669"/>
    <property type="project" value="UniProtKB-KW"/>
</dbReference>
<sequence>MNIFIREDSSLPIYEQIIQAVKNAILKGELKPGDMLPSIRSLAKDLSISVITTKRAYEELEAGGLIYSLPQKGFYIKEPDREALREEQLKRLEGQISQLIQEGRRLELTLSQFQDMVQILWEGSDE</sequence>
<evidence type="ECO:0000256" key="4">
    <source>
        <dbReference type="SAM" id="Coils"/>
    </source>
</evidence>
<dbReference type="AlphaFoldDB" id="A0A2Y9BDL5"/>
<dbReference type="InterPro" id="IPR036388">
    <property type="entry name" value="WH-like_DNA-bd_sf"/>
</dbReference>
<keyword evidence="4" id="KW-0175">Coiled coil</keyword>
<dbReference type="PANTHER" id="PTHR38445:SF7">
    <property type="entry name" value="GNTR-FAMILY TRANSCRIPTIONAL REGULATOR"/>
    <property type="match status" value="1"/>
</dbReference>
<keyword evidence="2" id="KW-0238">DNA-binding</keyword>
<proteinExistence type="predicted"/>
<dbReference type="InterPro" id="IPR036390">
    <property type="entry name" value="WH_DNA-bd_sf"/>
</dbReference>
<evidence type="ECO:0000256" key="1">
    <source>
        <dbReference type="ARBA" id="ARBA00023015"/>
    </source>
</evidence>
<keyword evidence="7" id="KW-1185">Reference proteome</keyword>
<dbReference type="Proteomes" id="UP000245845">
    <property type="component" value="Unassembled WGS sequence"/>
</dbReference>
<keyword evidence="3" id="KW-0804">Transcription</keyword>
<dbReference type="PROSITE" id="PS50949">
    <property type="entry name" value="HTH_GNTR"/>
    <property type="match status" value="1"/>
</dbReference>
<dbReference type="InterPro" id="IPR000524">
    <property type="entry name" value="Tscrpt_reg_HTH_GntR"/>
</dbReference>
<feature type="coiled-coil region" evidence="4">
    <location>
        <begin position="82"/>
        <end position="109"/>
    </location>
</feature>
<organism evidence="6 7">
    <name type="scientific">Faecalicatena orotica</name>
    <dbReference type="NCBI Taxonomy" id="1544"/>
    <lineage>
        <taxon>Bacteria</taxon>
        <taxon>Bacillati</taxon>
        <taxon>Bacillota</taxon>
        <taxon>Clostridia</taxon>
        <taxon>Lachnospirales</taxon>
        <taxon>Lachnospiraceae</taxon>
        <taxon>Faecalicatena</taxon>
    </lineage>
</organism>